<reference evidence="1" key="1">
    <citation type="submission" date="2019-10" db="EMBL/GenBank/DDBJ databases">
        <authorList>
            <consortium name="DOE Joint Genome Institute"/>
            <person name="Kuo A."/>
            <person name="Miyauchi S."/>
            <person name="Kiss E."/>
            <person name="Drula E."/>
            <person name="Kohler A."/>
            <person name="Sanchez-Garcia M."/>
            <person name="Andreopoulos B."/>
            <person name="Barry K.W."/>
            <person name="Bonito G."/>
            <person name="Buee M."/>
            <person name="Carver A."/>
            <person name="Chen C."/>
            <person name="Cichocki N."/>
            <person name="Clum A."/>
            <person name="Culley D."/>
            <person name="Crous P.W."/>
            <person name="Fauchery L."/>
            <person name="Girlanda M."/>
            <person name="Hayes R."/>
            <person name="Keri Z."/>
            <person name="Labutti K."/>
            <person name="Lipzen A."/>
            <person name="Lombard V."/>
            <person name="Magnuson J."/>
            <person name="Maillard F."/>
            <person name="Morin E."/>
            <person name="Murat C."/>
            <person name="Nolan M."/>
            <person name="Ohm R."/>
            <person name="Pangilinan J."/>
            <person name="Pereira M."/>
            <person name="Perotto S."/>
            <person name="Peter M."/>
            <person name="Riley R."/>
            <person name="Sitrit Y."/>
            <person name="Stielow B."/>
            <person name="Szollosi G."/>
            <person name="Zifcakova L."/>
            <person name="Stursova M."/>
            <person name="Spatafora J.W."/>
            <person name="Tedersoo L."/>
            <person name="Vaario L.-M."/>
            <person name="Yamada A."/>
            <person name="Yan M."/>
            <person name="Wang P."/>
            <person name="Xu J."/>
            <person name="Bruns T."/>
            <person name="Baldrian P."/>
            <person name="Vilgalys R."/>
            <person name="Henrissat B."/>
            <person name="Grigoriev I.V."/>
            <person name="Hibbett D."/>
            <person name="Nagy L.G."/>
            <person name="Martin F.M."/>
        </authorList>
    </citation>
    <scope>NUCLEOTIDE SEQUENCE</scope>
    <source>
        <strain evidence="1">P2</strain>
    </source>
</reference>
<name>A0ACB6ZML8_THEGA</name>
<reference evidence="1" key="2">
    <citation type="journal article" date="2020" name="Nat. Commun.">
        <title>Large-scale genome sequencing of mycorrhizal fungi provides insights into the early evolution of symbiotic traits.</title>
        <authorList>
            <person name="Miyauchi S."/>
            <person name="Kiss E."/>
            <person name="Kuo A."/>
            <person name="Drula E."/>
            <person name="Kohler A."/>
            <person name="Sanchez-Garcia M."/>
            <person name="Morin E."/>
            <person name="Andreopoulos B."/>
            <person name="Barry K.W."/>
            <person name="Bonito G."/>
            <person name="Buee M."/>
            <person name="Carver A."/>
            <person name="Chen C."/>
            <person name="Cichocki N."/>
            <person name="Clum A."/>
            <person name="Culley D."/>
            <person name="Crous P.W."/>
            <person name="Fauchery L."/>
            <person name="Girlanda M."/>
            <person name="Hayes R.D."/>
            <person name="Keri Z."/>
            <person name="LaButti K."/>
            <person name="Lipzen A."/>
            <person name="Lombard V."/>
            <person name="Magnuson J."/>
            <person name="Maillard F."/>
            <person name="Murat C."/>
            <person name="Nolan M."/>
            <person name="Ohm R.A."/>
            <person name="Pangilinan J."/>
            <person name="Pereira M.F."/>
            <person name="Perotto S."/>
            <person name="Peter M."/>
            <person name="Pfister S."/>
            <person name="Riley R."/>
            <person name="Sitrit Y."/>
            <person name="Stielow J.B."/>
            <person name="Szollosi G."/>
            <person name="Zifcakova L."/>
            <person name="Stursova M."/>
            <person name="Spatafora J.W."/>
            <person name="Tedersoo L."/>
            <person name="Vaario L.M."/>
            <person name="Yamada A."/>
            <person name="Yan M."/>
            <person name="Wang P."/>
            <person name="Xu J."/>
            <person name="Bruns T."/>
            <person name="Baldrian P."/>
            <person name="Vilgalys R."/>
            <person name="Dunand C."/>
            <person name="Henrissat B."/>
            <person name="Grigoriev I.V."/>
            <person name="Hibbett D."/>
            <person name="Nagy L.G."/>
            <person name="Martin F.M."/>
        </authorList>
    </citation>
    <scope>NUCLEOTIDE SEQUENCE</scope>
    <source>
        <strain evidence="1">P2</strain>
    </source>
</reference>
<sequence>MRNDRARERCLCASGRERQVRVLLFRQHIHLLVALVSFVSFHQPTAPCSIPRLNVNLVCSAAEALSADTLATDRAWTVGCQVNEHGLIRPYS</sequence>
<accession>A0ACB6ZML8</accession>
<evidence type="ECO:0000313" key="2">
    <source>
        <dbReference type="Proteomes" id="UP000886501"/>
    </source>
</evidence>
<comment type="caution">
    <text evidence="1">The sequence shown here is derived from an EMBL/GenBank/DDBJ whole genome shotgun (WGS) entry which is preliminary data.</text>
</comment>
<evidence type="ECO:0000313" key="1">
    <source>
        <dbReference type="EMBL" id="KAF9650653.1"/>
    </source>
</evidence>
<protein>
    <submittedName>
        <fullName evidence="1">Uncharacterized protein</fullName>
    </submittedName>
</protein>
<gene>
    <name evidence="1" type="ORF">BDM02DRAFT_1353045</name>
</gene>
<organism evidence="1 2">
    <name type="scientific">Thelephora ganbajun</name>
    <name type="common">Ganba fungus</name>
    <dbReference type="NCBI Taxonomy" id="370292"/>
    <lineage>
        <taxon>Eukaryota</taxon>
        <taxon>Fungi</taxon>
        <taxon>Dikarya</taxon>
        <taxon>Basidiomycota</taxon>
        <taxon>Agaricomycotina</taxon>
        <taxon>Agaricomycetes</taxon>
        <taxon>Thelephorales</taxon>
        <taxon>Thelephoraceae</taxon>
        <taxon>Thelephora</taxon>
    </lineage>
</organism>
<proteinExistence type="predicted"/>
<dbReference type="Proteomes" id="UP000886501">
    <property type="component" value="Unassembled WGS sequence"/>
</dbReference>
<keyword evidence="2" id="KW-1185">Reference proteome</keyword>
<dbReference type="EMBL" id="MU117983">
    <property type="protein sequence ID" value="KAF9650653.1"/>
    <property type="molecule type" value="Genomic_DNA"/>
</dbReference>